<dbReference type="NCBIfam" id="NF002270">
    <property type="entry name" value="PRK01202.1"/>
    <property type="match status" value="1"/>
</dbReference>
<sequence>MDYPADRMYTETHEWVAVDGENATIGLTDYAQKELGDLVFVGLPEVGDELVGGEPFADVESVKAVSEVISPVDGTVVEVNEELLDNPALINESAWDAWLVRVEPASIAVETMDAPAYAESCAQ</sequence>
<keyword evidence="6" id="KW-1185">Reference proteome</keyword>
<protein>
    <recommendedName>
        <fullName evidence="3">Glycine cleavage system H protein</fullName>
    </recommendedName>
</protein>
<dbReference type="CDD" id="cd06848">
    <property type="entry name" value="GCS_H"/>
    <property type="match status" value="1"/>
</dbReference>
<evidence type="ECO:0000256" key="3">
    <source>
        <dbReference type="HAMAP-Rule" id="MF_00272"/>
    </source>
</evidence>
<comment type="function">
    <text evidence="3">The glycine cleavage system catalyzes the degradation of glycine. The H protein shuttles the methylamine group of glycine from the P protein to the T protein.</text>
</comment>
<reference evidence="5 6" key="1">
    <citation type="submission" date="2022-01" db="EMBL/GenBank/DDBJ databases">
        <title>Novel bile acid biosynthetic pathways are enriched in the microbiome of centenarians.</title>
        <authorList>
            <person name="Sato Y."/>
            <person name="Atarashi K."/>
            <person name="Plichta R.D."/>
            <person name="Arai Y."/>
            <person name="Sasajima S."/>
            <person name="Kearney M.S."/>
            <person name="Suda W."/>
            <person name="Takeshita K."/>
            <person name="Sasaki T."/>
            <person name="Okamoto S."/>
            <person name="Skelly N.A."/>
            <person name="Okamura Y."/>
            <person name="Vlamakis H."/>
            <person name="Li Y."/>
            <person name="Tanoue T."/>
            <person name="Takei H."/>
            <person name="Nittono H."/>
            <person name="Narushima S."/>
            <person name="Irie J."/>
            <person name="Itoh H."/>
            <person name="Moriya K."/>
            <person name="Sugiura Y."/>
            <person name="Suematsu M."/>
            <person name="Moritoki N."/>
            <person name="Shibata S."/>
            <person name="Littman R.D."/>
            <person name="Fischbach A.M."/>
            <person name="Uwamino Y."/>
            <person name="Inoue T."/>
            <person name="Honda A."/>
            <person name="Hattori M."/>
            <person name="Murai T."/>
            <person name="Xavier J.R."/>
            <person name="Hirose N."/>
            <person name="Honda K."/>
        </authorList>
    </citation>
    <scope>NUCLEOTIDE SEQUENCE [LARGE SCALE GENOMIC DNA]</scope>
    <source>
        <strain evidence="5 6">CE91-St30</strain>
    </source>
</reference>
<name>A0ABN6MLQ7_9ACTN</name>
<dbReference type="PANTHER" id="PTHR11715">
    <property type="entry name" value="GLYCINE CLEAVAGE SYSTEM H PROTEIN"/>
    <property type="match status" value="1"/>
</dbReference>
<comment type="cofactor">
    <cofactor evidence="3">
        <name>(R)-lipoate</name>
        <dbReference type="ChEBI" id="CHEBI:83088"/>
    </cofactor>
    <text evidence="3">Binds 1 lipoyl cofactor covalently.</text>
</comment>
<accession>A0ABN6MLQ7</accession>
<dbReference type="HAMAP" id="MF_00272">
    <property type="entry name" value="GcvH"/>
    <property type="match status" value="1"/>
</dbReference>
<dbReference type="InterPro" id="IPR000089">
    <property type="entry name" value="Biotin_lipoyl"/>
</dbReference>
<dbReference type="InterPro" id="IPR033753">
    <property type="entry name" value="GCV_H/Fam206"/>
</dbReference>
<evidence type="ECO:0000313" key="5">
    <source>
        <dbReference type="EMBL" id="BDE97591.1"/>
    </source>
</evidence>
<dbReference type="Proteomes" id="UP001320544">
    <property type="component" value="Chromosome"/>
</dbReference>
<dbReference type="Gene3D" id="2.40.50.100">
    <property type="match status" value="1"/>
</dbReference>
<dbReference type="PANTHER" id="PTHR11715:SF3">
    <property type="entry name" value="GLYCINE CLEAVAGE SYSTEM H PROTEIN-RELATED"/>
    <property type="match status" value="1"/>
</dbReference>
<dbReference type="InterPro" id="IPR002930">
    <property type="entry name" value="GCV_H"/>
</dbReference>
<dbReference type="PROSITE" id="PS50968">
    <property type="entry name" value="BIOTINYL_LIPOYL"/>
    <property type="match status" value="1"/>
</dbReference>
<dbReference type="NCBIfam" id="TIGR00527">
    <property type="entry name" value="gcvH"/>
    <property type="match status" value="1"/>
</dbReference>
<comment type="subunit">
    <text evidence="3">The glycine cleavage system is composed of four proteins: P, T, L and H.</text>
</comment>
<proteinExistence type="inferred from homology"/>
<feature type="domain" description="Lipoyl-binding" evidence="4">
    <location>
        <begin position="22"/>
        <end position="103"/>
    </location>
</feature>
<dbReference type="InterPro" id="IPR003016">
    <property type="entry name" value="2-oxoA_DH_lipoyl-BS"/>
</dbReference>
<gene>
    <name evidence="3 5" type="primary">gcvH</name>
    <name evidence="5" type="ORF">CE91St30_29240</name>
</gene>
<comment type="similarity">
    <text evidence="1 3">Belongs to the GcvH family.</text>
</comment>
<organism evidence="5 6">
    <name type="scientific">Raoultibacter timonensis</name>
    <dbReference type="NCBI Taxonomy" id="1907662"/>
    <lineage>
        <taxon>Bacteria</taxon>
        <taxon>Bacillati</taxon>
        <taxon>Actinomycetota</taxon>
        <taxon>Coriobacteriia</taxon>
        <taxon>Eggerthellales</taxon>
        <taxon>Eggerthellaceae</taxon>
        <taxon>Raoultibacter</taxon>
    </lineage>
</organism>
<dbReference type="Pfam" id="PF01597">
    <property type="entry name" value="GCV_H"/>
    <property type="match status" value="1"/>
</dbReference>
<feature type="modified residue" description="N6-lipoyllysine" evidence="3">
    <location>
        <position position="63"/>
    </location>
</feature>
<evidence type="ECO:0000313" key="6">
    <source>
        <dbReference type="Proteomes" id="UP001320544"/>
    </source>
</evidence>
<dbReference type="EMBL" id="AP025564">
    <property type="protein sequence ID" value="BDE97591.1"/>
    <property type="molecule type" value="Genomic_DNA"/>
</dbReference>
<evidence type="ECO:0000259" key="4">
    <source>
        <dbReference type="PROSITE" id="PS50968"/>
    </source>
</evidence>
<dbReference type="PROSITE" id="PS00189">
    <property type="entry name" value="LIPOYL"/>
    <property type="match status" value="1"/>
</dbReference>
<keyword evidence="2 3" id="KW-0450">Lipoyl</keyword>
<evidence type="ECO:0000256" key="2">
    <source>
        <dbReference type="ARBA" id="ARBA00022823"/>
    </source>
</evidence>
<dbReference type="RefSeq" id="WP_102380028.1">
    <property type="nucleotide sequence ID" value="NZ_AP025564.1"/>
</dbReference>
<dbReference type="InterPro" id="IPR011053">
    <property type="entry name" value="Single_hybrid_motif"/>
</dbReference>
<dbReference type="SUPFAM" id="SSF51230">
    <property type="entry name" value="Single hybrid motif"/>
    <property type="match status" value="1"/>
</dbReference>
<evidence type="ECO:0000256" key="1">
    <source>
        <dbReference type="ARBA" id="ARBA00009249"/>
    </source>
</evidence>
<dbReference type="InterPro" id="IPR017453">
    <property type="entry name" value="GCV_H_sub"/>
</dbReference>